<reference evidence="6 7" key="1">
    <citation type="submission" date="2020-08" db="EMBL/GenBank/DDBJ databases">
        <authorList>
            <person name="Liu C."/>
            <person name="Sun Q."/>
        </authorList>
    </citation>
    <scope>NUCLEOTIDE SEQUENCE [LARGE SCALE GENOMIC DNA]</scope>
    <source>
        <strain evidence="6 7">NSJ-59</strain>
    </source>
</reference>
<organism evidence="6 7">
    <name type="scientific">Megasphaera hominis</name>
    <dbReference type="NCBI Taxonomy" id="159836"/>
    <lineage>
        <taxon>Bacteria</taxon>
        <taxon>Bacillati</taxon>
        <taxon>Bacillota</taxon>
        <taxon>Negativicutes</taxon>
        <taxon>Veillonellales</taxon>
        <taxon>Veillonellaceae</taxon>
        <taxon>Megasphaera</taxon>
    </lineage>
</organism>
<dbReference type="RefSeq" id="WP_186503204.1">
    <property type="nucleotide sequence ID" value="NZ_JACOGK010000019.1"/>
</dbReference>
<keyword evidence="2 4" id="KW-0813">Transport</keyword>
<dbReference type="PANTHER" id="PTHR42953:SF3">
    <property type="entry name" value="HIGH-AFFINITY ZINC UPTAKE SYSTEM PROTEIN ZNUA"/>
    <property type="match status" value="1"/>
</dbReference>
<evidence type="ECO:0000256" key="3">
    <source>
        <dbReference type="ARBA" id="ARBA00022729"/>
    </source>
</evidence>
<feature type="chain" id="PRO_5046657117" evidence="5">
    <location>
        <begin position="26"/>
        <end position="305"/>
    </location>
</feature>
<comment type="caution">
    <text evidence="6">The sequence shown here is derived from an EMBL/GenBank/DDBJ whole genome shotgun (WGS) entry which is preliminary data.</text>
</comment>
<keyword evidence="7" id="KW-1185">Reference proteome</keyword>
<dbReference type="InterPro" id="IPR050492">
    <property type="entry name" value="Bact_metal-bind_prot9"/>
</dbReference>
<protein>
    <submittedName>
        <fullName evidence="6">Zinc ABC transporter substrate-binding protein</fullName>
    </submittedName>
</protein>
<dbReference type="PRINTS" id="PR00691">
    <property type="entry name" value="ADHESINB"/>
</dbReference>
<dbReference type="InterPro" id="IPR006128">
    <property type="entry name" value="Lipoprotein_PsaA-like"/>
</dbReference>
<feature type="signal peptide" evidence="5">
    <location>
        <begin position="1"/>
        <end position="25"/>
    </location>
</feature>
<sequence>MKRLLLCFLALLLVFLSGCASEHQAAPEPATQDKLSVVVSFYAMEELAREIGGDAITIHTVIPSGEEPHDFQPKASDLSALSQADVFIINGCDLEEWAPKAIATAHNPKLRVVTASDGADIHYIEMKQVLPGQKEEKAADPHVWLSLKNAKVEARNMRDAFVAADPAHAAYYNERYARFTGKADSLLAEYTRKFAAAQRHTFVTGHAAFSYMASDFNLTQLSLSNVFAAGEPSIHHLKNLADECRRDGLTTVFMEAGESPRIPNTLAREIGARVEVIETLEEGDGTETYLETMQKNLEKLYQSMI</sequence>
<evidence type="ECO:0000313" key="7">
    <source>
        <dbReference type="Proteomes" id="UP000606870"/>
    </source>
</evidence>
<evidence type="ECO:0000313" key="6">
    <source>
        <dbReference type="EMBL" id="MBC3537048.1"/>
    </source>
</evidence>
<gene>
    <name evidence="6" type="ORF">H8J70_07275</name>
</gene>
<evidence type="ECO:0000256" key="1">
    <source>
        <dbReference type="ARBA" id="ARBA00011028"/>
    </source>
</evidence>
<dbReference type="Gene3D" id="3.40.50.1980">
    <property type="entry name" value="Nitrogenase molybdenum iron protein domain"/>
    <property type="match status" value="2"/>
</dbReference>
<dbReference type="PANTHER" id="PTHR42953">
    <property type="entry name" value="HIGH-AFFINITY ZINC UPTAKE SYSTEM PROTEIN ZNUA-RELATED"/>
    <property type="match status" value="1"/>
</dbReference>
<evidence type="ECO:0000256" key="2">
    <source>
        <dbReference type="ARBA" id="ARBA00022448"/>
    </source>
</evidence>
<evidence type="ECO:0000256" key="5">
    <source>
        <dbReference type="SAM" id="SignalP"/>
    </source>
</evidence>
<dbReference type="InterPro" id="IPR006129">
    <property type="entry name" value="AdhesinB"/>
</dbReference>
<dbReference type="InterPro" id="IPR006127">
    <property type="entry name" value="ZnuA-like"/>
</dbReference>
<evidence type="ECO:0000256" key="4">
    <source>
        <dbReference type="RuleBase" id="RU003512"/>
    </source>
</evidence>
<accession>A0ABR6VIC5</accession>
<dbReference type="EMBL" id="JACOGK010000019">
    <property type="protein sequence ID" value="MBC3537048.1"/>
    <property type="molecule type" value="Genomic_DNA"/>
</dbReference>
<dbReference type="PRINTS" id="PR00690">
    <property type="entry name" value="ADHESNFAMILY"/>
</dbReference>
<name>A0ABR6VIC5_9FIRM</name>
<dbReference type="PROSITE" id="PS51257">
    <property type="entry name" value="PROKAR_LIPOPROTEIN"/>
    <property type="match status" value="1"/>
</dbReference>
<dbReference type="Proteomes" id="UP000606870">
    <property type="component" value="Unassembled WGS sequence"/>
</dbReference>
<keyword evidence="3 5" id="KW-0732">Signal</keyword>
<comment type="similarity">
    <text evidence="1 4">Belongs to the bacterial solute-binding protein 9 family.</text>
</comment>
<proteinExistence type="inferred from homology"/>
<dbReference type="Pfam" id="PF01297">
    <property type="entry name" value="ZnuA"/>
    <property type="match status" value="1"/>
</dbReference>
<dbReference type="SUPFAM" id="SSF53807">
    <property type="entry name" value="Helical backbone' metal receptor"/>
    <property type="match status" value="1"/>
</dbReference>